<dbReference type="SUPFAM" id="SSF47413">
    <property type="entry name" value="lambda repressor-like DNA-binding domains"/>
    <property type="match status" value="1"/>
</dbReference>
<dbReference type="Gene3D" id="1.10.260.40">
    <property type="entry name" value="lambda repressor-like DNA-binding domains"/>
    <property type="match status" value="1"/>
</dbReference>
<dbReference type="CDD" id="cd00093">
    <property type="entry name" value="HTH_XRE"/>
    <property type="match status" value="1"/>
</dbReference>
<sequence>MLRIKEIAKSKNISLEQLAATLKINRVTLSRNINGNPTVETLSKIANVLDVEISELFSSAKDNTKLHGFVEYQNEVYRINSKKDLENLLDVVNTSTE</sequence>
<proteinExistence type="predicted"/>
<keyword evidence="3" id="KW-1185">Reference proteome</keyword>
<evidence type="ECO:0000313" key="2">
    <source>
        <dbReference type="EMBL" id="MBC8757215.1"/>
    </source>
</evidence>
<name>A0ABR7QF64_9FLAO</name>
<protein>
    <submittedName>
        <fullName evidence="2">Helix-turn-helix transcriptional regulator</fullName>
    </submittedName>
</protein>
<dbReference type="Pfam" id="PF01381">
    <property type="entry name" value="HTH_3"/>
    <property type="match status" value="1"/>
</dbReference>
<dbReference type="Proteomes" id="UP000619238">
    <property type="component" value="Unassembled WGS sequence"/>
</dbReference>
<dbReference type="PROSITE" id="PS50943">
    <property type="entry name" value="HTH_CROC1"/>
    <property type="match status" value="1"/>
</dbReference>
<dbReference type="SMART" id="SM00530">
    <property type="entry name" value="HTH_XRE"/>
    <property type="match status" value="1"/>
</dbReference>
<accession>A0ABR7QF64</accession>
<organism evidence="2 3">
    <name type="scientific">Kordia aestuariivivens</name>
    <dbReference type="NCBI Taxonomy" id="2759037"/>
    <lineage>
        <taxon>Bacteria</taxon>
        <taxon>Pseudomonadati</taxon>
        <taxon>Bacteroidota</taxon>
        <taxon>Flavobacteriia</taxon>
        <taxon>Flavobacteriales</taxon>
        <taxon>Flavobacteriaceae</taxon>
        <taxon>Kordia</taxon>
    </lineage>
</organism>
<dbReference type="RefSeq" id="WP_187564258.1">
    <property type="nucleotide sequence ID" value="NZ_JACGWS010000017.1"/>
</dbReference>
<reference evidence="2 3" key="1">
    <citation type="submission" date="2020-07" db="EMBL/GenBank/DDBJ databases">
        <title>Description of Kordia aestuariivivens sp. nov., isolated from a tidal flat.</title>
        <authorList>
            <person name="Park S."/>
            <person name="Yoon J.-H."/>
        </authorList>
    </citation>
    <scope>NUCLEOTIDE SEQUENCE [LARGE SCALE GENOMIC DNA]</scope>
    <source>
        <strain evidence="2 3">YSTF-M3</strain>
    </source>
</reference>
<dbReference type="EMBL" id="JACGWS010000017">
    <property type="protein sequence ID" value="MBC8757215.1"/>
    <property type="molecule type" value="Genomic_DNA"/>
</dbReference>
<dbReference type="InterPro" id="IPR010982">
    <property type="entry name" value="Lambda_DNA-bd_dom_sf"/>
</dbReference>
<comment type="caution">
    <text evidence="2">The sequence shown here is derived from an EMBL/GenBank/DDBJ whole genome shotgun (WGS) entry which is preliminary data.</text>
</comment>
<evidence type="ECO:0000313" key="3">
    <source>
        <dbReference type="Proteomes" id="UP000619238"/>
    </source>
</evidence>
<gene>
    <name evidence="2" type="ORF">H2O64_21275</name>
</gene>
<feature type="domain" description="HTH cro/C1-type" evidence="1">
    <location>
        <begin position="4"/>
        <end position="56"/>
    </location>
</feature>
<evidence type="ECO:0000259" key="1">
    <source>
        <dbReference type="PROSITE" id="PS50943"/>
    </source>
</evidence>
<dbReference type="InterPro" id="IPR001387">
    <property type="entry name" value="Cro/C1-type_HTH"/>
</dbReference>